<name>A0A6N7L6Q2_9ACTN</name>
<keyword evidence="2" id="KW-1185">Reference proteome</keyword>
<dbReference type="AlphaFoldDB" id="A0A6N7L6Q2"/>
<accession>A0A6N7L6Q2</accession>
<protein>
    <submittedName>
        <fullName evidence="1">Uncharacterized protein</fullName>
    </submittedName>
</protein>
<evidence type="ECO:0000313" key="2">
    <source>
        <dbReference type="Proteomes" id="UP000450000"/>
    </source>
</evidence>
<organism evidence="1 2">
    <name type="scientific">Streptomyces kaniharaensis</name>
    <dbReference type="NCBI Taxonomy" id="212423"/>
    <lineage>
        <taxon>Bacteria</taxon>
        <taxon>Bacillati</taxon>
        <taxon>Actinomycetota</taxon>
        <taxon>Actinomycetes</taxon>
        <taxon>Kitasatosporales</taxon>
        <taxon>Streptomycetaceae</taxon>
        <taxon>Streptomyces</taxon>
    </lineage>
</organism>
<sequence length="61" mass="6278">MAQQTPPQTAEQAKAVAERAGAFHAAIHSARTPDQIREVCVAAAADFTARHGQPAGPGVSQ</sequence>
<dbReference type="EMBL" id="WBOF01000007">
    <property type="protein sequence ID" value="MQS17873.1"/>
    <property type="molecule type" value="Genomic_DNA"/>
</dbReference>
<proteinExistence type="predicted"/>
<comment type="caution">
    <text evidence="1">The sequence shown here is derived from an EMBL/GenBank/DDBJ whole genome shotgun (WGS) entry which is preliminary data.</text>
</comment>
<gene>
    <name evidence="1" type="ORF">F7Q99_38230</name>
</gene>
<dbReference type="RefSeq" id="WP_153471627.1">
    <property type="nucleotide sequence ID" value="NZ_WBOF01000007.1"/>
</dbReference>
<dbReference type="Proteomes" id="UP000450000">
    <property type="component" value="Unassembled WGS sequence"/>
</dbReference>
<reference evidence="1 2" key="1">
    <citation type="submission" date="2019-09" db="EMBL/GenBank/DDBJ databases">
        <title>Genome Sequences of Streptomyces kaniharaensis ATCC 21070.</title>
        <authorList>
            <person name="Zhu W."/>
            <person name="De Crecy-Lagard V."/>
            <person name="Richards N.G."/>
        </authorList>
    </citation>
    <scope>NUCLEOTIDE SEQUENCE [LARGE SCALE GENOMIC DNA]</scope>
    <source>
        <strain evidence="1 2">SF-557</strain>
    </source>
</reference>
<evidence type="ECO:0000313" key="1">
    <source>
        <dbReference type="EMBL" id="MQS17873.1"/>
    </source>
</evidence>